<dbReference type="AlphaFoldDB" id="A0A084W253"/>
<evidence type="ECO:0000313" key="6">
    <source>
        <dbReference type="EMBL" id="KFB44297.1"/>
    </source>
</evidence>
<evidence type="ECO:0000256" key="4">
    <source>
        <dbReference type="RuleBase" id="RU000411"/>
    </source>
</evidence>
<gene>
    <name evidence="6" type="ORF">ZHAS_00012166</name>
</gene>
<organism evidence="6">
    <name type="scientific">Anopheles sinensis</name>
    <name type="common">Mosquito</name>
    <dbReference type="NCBI Taxonomy" id="74873"/>
    <lineage>
        <taxon>Eukaryota</taxon>
        <taxon>Metazoa</taxon>
        <taxon>Ecdysozoa</taxon>
        <taxon>Arthropoda</taxon>
        <taxon>Hexapoda</taxon>
        <taxon>Insecta</taxon>
        <taxon>Pterygota</taxon>
        <taxon>Neoptera</taxon>
        <taxon>Endopterygota</taxon>
        <taxon>Diptera</taxon>
        <taxon>Nematocera</taxon>
        <taxon>Culicoidea</taxon>
        <taxon>Culicidae</taxon>
        <taxon>Anophelinae</taxon>
        <taxon>Anopheles</taxon>
    </lineage>
</organism>
<proteinExistence type="inferred from homology"/>
<dbReference type="EMBL" id="KE525273">
    <property type="protein sequence ID" value="KFB44297.1"/>
    <property type="molecule type" value="Genomic_DNA"/>
</dbReference>
<dbReference type="InterPro" id="IPR042178">
    <property type="entry name" value="Serpin_sf_1"/>
</dbReference>
<dbReference type="STRING" id="74873.A0A084W253"/>
<reference evidence="7" key="2">
    <citation type="submission" date="2020-05" db="UniProtKB">
        <authorList>
            <consortium name="EnsemblMetazoa"/>
        </authorList>
    </citation>
    <scope>IDENTIFICATION</scope>
</reference>
<dbReference type="PANTHER" id="PTHR11461">
    <property type="entry name" value="SERINE PROTEASE INHIBITOR, SERPIN"/>
    <property type="match status" value="1"/>
</dbReference>
<dbReference type="InterPro" id="IPR000215">
    <property type="entry name" value="Serpin_fam"/>
</dbReference>
<accession>A0A084W253</accession>
<dbReference type="Gene3D" id="2.30.39.10">
    <property type="entry name" value="Alpha-1-antitrypsin, domain 1"/>
    <property type="match status" value="1"/>
</dbReference>
<dbReference type="EMBL" id="ATLV01019499">
    <property type="status" value="NOT_ANNOTATED_CDS"/>
    <property type="molecule type" value="Genomic_DNA"/>
</dbReference>
<dbReference type="InterPro" id="IPR036186">
    <property type="entry name" value="Serpin_sf"/>
</dbReference>
<dbReference type="SMART" id="SM00093">
    <property type="entry name" value="SERPIN"/>
    <property type="match status" value="1"/>
</dbReference>
<evidence type="ECO:0000313" key="8">
    <source>
        <dbReference type="Proteomes" id="UP000030765"/>
    </source>
</evidence>
<dbReference type="InterPro" id="IPR042185">
    <property type="entry name" value="Serpin_sf_2"/>
</dbReference>
<dbReference type="InterPro" id="IPR023796">
    <property type="entry name" value="Serpin_dom"/>
</dbReference>
<keyword evidence="8" id="KW-1185">Reference proteome</keyword>
<dbReference type="Gene3D" id="3.30.497.10">
    <property type="entry name" value="Antithrombin, subunit I, domain 2"/>
    <property type="match status" value="1"/>
</dbReference>
<sequence length="534" mass="60185">MSVPEFRVPPFGVNQVCCIASLCGKFCSTGNTSIDRNDLLIMKRAHRTRQFPLVGWILKVAQFWAHAAQSYNARYWDEALELSIFFRTLVVLVVAALLCTFQQPGVYGNPQLRTINSQPYPGFPRQVVGSRFQPETPDYAIQFPSPYYQEREVEGQKPNDGPLRFAFDMLKTYVLPQQTNAAICPILPQTLLASLYDVADNEARLELLSALKATPQILQPIVQKQLLATNRSGVNELDYAMAYFVGADTKIKEDVYRRGLENGVSFQKVDFRRQNEAAGIANRWVSEKTRGLIREIVAPGGLDPATRLMMASVIYFKGRWKYQFTDTKQAPFETAPEGQRTQQVPMMYQYNKLRYGEVDFRDGNGMRWVELPYEGTNGLSMVLMVPKQRHQLDRSLSMLSLSDMSNVMEQLTTPRVANKVHLYVPRFSVFSSSSLVPVMKSLGLRSIFDRSTALVGLSNEELVVRDITQRTFISVDEQGTTATSVASLSFVALSAVTPPPAINFTVDEPFLAMIVDKLHSYPMFVAKVSVPEQF</sequence>
<evidence type="ECO:0000256" key="3">
    <source>
        <dbReference type="ARBA" id="ARBA00022900"/>
    </source>
</evidence>
<protein>
    <submittedName>
        <fullName evidence="6 7">Serpin 17</fullName>
    </submittedName>
</protein>
<dbReference type="PANTHER" id="PTHR11461:SF211">
    <property type="entry name" value="GH10112P-RELATED"/>
    <property type="match status" value="1"/>
</dbReference>
<dbReference type="Pfam" id="PF00079">
    <property type="entry name" value="Serpin"/>
    <property type="match status" value="1"/>
</dbReference>
<evidence type="ECO:0000313" key="7">
    <source>
        <dbReference type="EnsemblMetazoa" id="ASIC012166-PA"/>
    </source>
</evidence>
<dbReference type="VEuPathDB" id="VectorBase:ASIC012166"/>
<name>A0A084W253_ANOSI</name>
<dbReference type="GO" id="GO:0004867">
    <property type="term" value="F:serine-type endopeptidase inhibitor activity"/>
    <property type="evidence" value="ECO:0007669"/>
    <property type="project" value="UniProtKB-KW"/>
</dbReference>
<dbReference type="VEuPathDB" id="VectorBase:ASIS014719"/>
<reference evidence="6 8" key="1">
    <citation type="journal article" date="2014" name="BMC Genomics">
        <title>Genome sequence of Anopheles sinensis provides insight into genetics basis of mosquito competence for malaria parasites.</title>
        <authorList>
            <person name="Zhou D."/>
            <person name="Zhang D."/>
            <person name="Ding G."/>
            <person name="Shi L."/>
            <person name="Hou Q."/>
            <person name="Ye Y."/>
            <person name="Xu Y."/>
            <person name="Zhou H."/>
            <person name="Xiong C."/>
            <person name="Li S."/>
            <person name="Yu J."/>
            <person name="Hong S."/>
            <person name="Yu X."/>
            <person name="Zou P."/>
            <person name="Chen C."/>
            <person name="Chang X."/>
            <person name="Wang W."/>
            <person name="Lv Y."/>
            <person name="Sun Y."/>
            <person name="Ma L."/>
            <person name="Shen B."/>
            <person name="Zhu C."/>
        </authorList>
    </citation>
    <scope>NUCLEOTIDE SEQUENCE [LARGE SCALE GENOMIC DNA]</scope>
</reference>
<keyword evidence="2" id="KW-0646">Protease inhibitor</keyword>
<dbReference type="Proteomes" id="UP000030765">
    <property type="component" value="Unassembled WGS sequence"/>
</dbReference>
<dbReference type="OMA" id="GMRWVEL"/>
<dbReference type="SUPFAM" id="SSF56574">
    <property type="entry name" value="Serpins"/>
    <property type="match status" value="1"/>
</dbReference>
<dbReference type="CDD" id="cd00172">
    <property type="entry name" value="serpin"/>
    <property type="match status" value="1"/>
</dbReference>
<evidence type="ECO:0000259" key="5">
    <source>
        <dbReference type="SMART" id="SM00093"/>
    </source>
</evidence>
<evidence type="ECO:0000256" key="2">
    <source>
        <dbReference type="ARBA" id="ARBA00022690"/>
    </source>
</evidence>
<dbReference type="OrthoDB" id="671595at2759"/>
<comment type="similarity">
    <text evidence="1 4">Belongs to the serpin family.</text>
</comment>
<dbReference type="EnsemblMetazoa" id="ASIC012166-RA">
    <property type="protein sequence ID" value="ASIC012166-PA"/>
    <property type="gene ID" value="ASIC012166"/>
</dbReference>
<keyword evidence="3" id="KW-0722">Serine protease inhibitor</keyword>
<feature type="domain" description="Serpin" evidence="5">
    <location>
        <begin position="167"/>
        <end position="531"/>
    </location>
</feature>
<evidence type="ECO:0000256" key="1">
    <source>
        <dbReference type="ARBA" id="ARBA00009500"/>
    </source>
</evidence>
<dbReference type="GO" id="GO:0005615">
    <property type="term" value="C:extracellular space"/>
    <property type="evidence" value="ECO:0007669"/>
    <property type="project" value="InterPro"/>
</dbReference>